<dbReference type="EMBL" id="QVLV01000001">
    <property type="protein sequence ID" value="RGE64928.1"/>
    <property type="molecule type" value="Genomic_DNA"/>
</dbReference>
<proteinExistence type="predicted"/>
<sequence length="993" mass="111779">MDKYEYKIRAEEIKTLISQKKYVEAAKVADTIDWTRVKSVMMLCTVSDLYKVNRRFDDAKLLLEMANERHPAGRMIIYSLCDLSIKMGEVVQAIEYYKDFVQIAPNDSGRYVLQYKLYEAQDVGLEERIAVLEELKKRDYREKWAYELAYLYHRVGLATKCVEECDELILWFGEGKYVIKAMELKMLHQPLSPAQQQKFEAYMMRKQGLRVPEPEEKQKGRNAAAKNGAAAEDDIHVKPMDVGQYNTINLQKELAKSMEELMLNGKPAGEPVSLQAYKEQLIAQEQAYADQTFADQSYDISSDTGEMNEQNFAGQQYGGEQYEQYEYEGGRPEGEQYPAEAAQGYQQETPAQEYQPEANQYSYQPEASAQGYMPQNSVQEQPAPYTAEAQPVYTQVQQPEVPAEDRYVSSEPKMNSYLSQEYDGQIGLVMPEEQQIERQITGQMNIEDIMKEWEKMKHENEEKRRKQLQQRVMEQTGSLFRDFDETARKGVLERLQKEERIPVERKRHADTSVISAHTKIWAAEEVENAIKRAGEPVSAALQGSVPVNAVPAAGAGVPSAAVTAPESGMKELSPVQAPIQQQPGAGAAAVPQPVQPAPEAQAVPEVQSVPEAQAIPETQYHPAPQSLPESQPAQTGSSAEVHTQPEVQPAVMPEDQAQPVRTDYNTQPAQPYSQPQQETAPQAPAYPEPEASYGQEERNDSAAYVQQPYEGAAAEEEAANEEEYPEEEVSQEEEERREDERLEQEIRSMSREEKQLFASFVPTKGAMKRLVRALDRLSLAAYTGNLIITGDPGSDTMSLTKNIVRDFRAKDHNFSGKLAKIDGDAFSKKNPAELIEKLAGGALVIDSAGDIADESMGSLLDALNQERTGILVILVDTKRNIKKLISANPEMESFFNARFDIEALDNGTLVAYGCQYAKMHEYAIDELGRLALHTRIEDMQTSDHIVTVNDVRDIVDEAIDHANRKTPKHFMDVLLAKRYDDDDMIILHEGDFI</sequence>
<feature type="compositionally biased region" description="Acidic residues" evidence="2">
    <location>
        <begin position="713"/>
        <end position="737"/>
    </location>
</feature>
<dbReference type="Gene3D" id="1.25.40.10">
    <property type="entry name" value="Tetratricopeptide repeat domain"/>
    <property type="match status" value="1"/>
</dbReference>
<dbReference type="SUPFAM" id="SSF52540">
    <property type="entry name" value="P-loop containing nucleoside triphosphate hydrolases"/>
    <property type="match status" value="1"/>
</dbReference>
<gene>
    <name evidence="3" type="ORF">DXC51_00925</name>
</gene>
<reference evidence="3" key="1">
    <citation type="submission" date="2018-08" db="EMBL/GenBank/DDBJ databases">
        <title>A genome reference for cultivated species of the human gut microbiota.</title>
        <authorList>
            <person name="Zou Y."/>
            <person name="Xue W."/>
            <person name="Luo G."/>
        </authorList>
    </citation>
    <scope>NUCLEOTIDE SEQUENCE [LARGE SCALE GENOMIC DNA]</scope>
    <source>
        <strain evidence="3">TF05-5AC</strain>
    </source>
</reference>
<dbReference type="Proteomes" id="UP000260812">
    <property type="component" value="Unassembled WGS sequence"/>
</dbReference>
<dbReference type="InterPro" id="IPR027417">
    <property type="entry name" value="P-loop_NTPase"/>
</dbReference>
<accession>A0A3E3ICZ2</accession>
<comment type="caution">
    <text evidence="3">The sequence shown here is derived from an EMBL/GenBank/DDBJ whole genome shotgun (WGS) entry which is preliminary data.</text>
</comment>
<keyword evidence="4" id="KW-1185">Reference proteome</keyword>
<dbReference type="RefSeq" id="WP_117543366.1">
    <property type="nucleotide sequence ID" value="NZ_QVLV01000001.1"/>
</dbReference>
<evidence type="ECO:0000313" key="3">
    <source>
        <dbReference type="EMBL" id="RGE64928.1"/>
    </source>
</evidence>
<dbReference type="AlphaFoldDB" id="A0A3E3ICZ2"/>
<feature type="coiled-coil region" evidence="1">
    <location>
        <begin position="446"/>
        <end position="478"/>
    </location>
</feature>
<name>A0A3E3ICZ2_9FIRM</name>
<feature type="compositionally biased region" description="Polar residues" evidence="2">
    <location>
        <begin position="627"/>
        <end position="641"/>
    </location>
</feature>
<feature type="region of interest" description="Disordered" evidence="2">
    <location>
        <begin position="210"/>
        <end position="232"/>
    </location>
</feature>
<dbReference type="GeneID" id="97985481"/>
<dbReference type="SUPFAM" id="SSF48452">
    <property type="entry name" value="TPR-like"/>
    <property type="match status" value="1"/>
</dbReference>
<feature type="compositionally biased region" description="Low complexity" evidence="2">
    <location>
        <begin position="221"/>
        <end position="230"/>
    </location>
</feature>
<feature type="compositionally biased region" description="Polar residues" evidence="2">
    <location>
        <begin position="663"/>
        <end position="673"/>
    </location>
</feature>
<dbReference type="Gene3D" id="3.40.50.300">
    <property type="entry name" value="P-loop containing nucleotide triphosphate hydrolases"/>
    <property type="match status" value="1"/>
</dbReference>
<feature type="compositionally biased region" description="Low complexity" evidence="2">
    <location>
        <begin position="574"/>
        <end position="607"/>
    </location>
</feature>
<dbReference type="InterPro" id="IPR011990">
    <property type="entry name" value="TPR-like_helical_dom_sf"/>
</dbReference>
<evidence type="ECO:0000313" key="4">
    <source>
        <dbReference type="Proteomes" id="UP000260812"/>
    </source>
</evidence>
<feature type="compositionally biased region" description="Low complexity" evidence="2">
    <location>
        <begin position="674"/>
        <end position="691"/>
    </location>
</feature>
<evidence type="ECO:0000256" key="1">
    <source>
        <dbReference type="SAM" id="Coils"/>
    </source>
</evidence>
<protein>
    <submittedName>
        <fullName evidence="3">Uncharacterized protein</fullName>
    </submittedName>
</protein>
<organism evidence="3 4">
    <name type="scientific">Eisenbergiella massiliensis</name>
    <dbReference type="NCBI Taxonomy" id="1720294"/>
    <lineage>
        <taxon>Bacteria</taxon>
        <taxon>Bacillati</taxon>
        <taxon>Bacillota</taxon>
        <taxon>Clostridia</taxon>
        <taxon>Lachnospirales</taxon>
        <taxon>Lachnospiraceae</taxon>
        <taxon>Eisenbergiella</taxon>
    </lineage>
</organism>
<evidence type="ECO:0000256" key="2">
    <source>
        <dbReference type="SAM" id="MobiDB-lite"/>
    </source>
</evidence>
<keyword evidence="1" id="KW-0175">Coiled coil</keyword>
<feature type="region of interest" description="Disordered" evidence="2">
    <location>
        <begin position="565"/>
        <end position="743"/>
    </location>
</feature>